<feature type="transmembrane region" description="Helical" evidence="1">
    <location>
        <begin position="131"/>
        <end position="152"/>
    </location>
</feature>
<dbReference type="Pfam" id="PF09992">
    <property type="entry name" value="NAGPA"/>
    <property type="match status" value="1"/>
</dbReference>
<evidence type="ECO:0000259" key="2">
    <source>
        <dbReference type="Pfam" id="PF05569"/>
    </source>
</evidence>
<feature type="transmembrane region" description="Helical" evidence="1">
    <location>
        <begin position="6"/>
        <end position="26"/>
    </location>
</feature>
<gene>
    <name evidence="4" type="primary">mecR1_2</name>
    <name evidence="4" type="ORF">CBLFYP62_01773</name>
</gene>
<dbReference type="EMBL" id="CACRTU010000016">
    <property type="protein sequence ID" value="VYU23387.1"/>
    <property type="molecule type" value="Genomic_DNA"/>
</dbReference>
<organism evidence="4">
    <name type="scientific">Clostridium butyricum</name>
    <dbReference type="NCBI Taxonomy" id="1492"/>
    <lineage>
        <taxon>Bacteria</taxon>
        <taxon>Bacillati</taxon>
        <taxon>Bacillota</taxon>
        <taxon>Clostridia</taxon>
        <taxon>Eubacteriales</taxon>
        <taxon>Clostridiaceae</taxon>
        <taxon>Clostridium</taxon>
    </lineage>
</organism>
<name>A0A6N3DCH2_CLOBU</name>
<evidence type="ECO:0000259" key="3">
    <source>
        <dbReference type="Pfam" id="PF09992"/>
    </source>
</evidence>
<dbReference type="CDD" id="cd07341">
    <property type="entry name" value="M56_BlaR1_MecR1_like"/>
    <property type="match status" value="1"/>
</dbReference>
<keyword evidence="1" id="KW-0812">Transmembrane</keyword>
<protein>
    <submittedName>
        <fullName evidence="4">Methicillin resistance mecR1 protein</fullName>
    </submittedName>
</protein>
<dbReference type="InterPro" id="IPR018711">
    <property type="entry name" value="NAGPA"/>
</dbReference>
<proteinExistence type="predicted"/>
<evidence type="ECO:0000256" key="1">
    <source>
        <dbReference type="SAM" id="Phobius"/>
    </source>
</evidence>
<feature type="transmembrane region" description="Helical" evidence="1">
    <location>
        <begin position="38"/>
        <end position="56"/>
    </location>
</feature>
<feature type="transmembrane region" description="Helical" evidence="1">
    <location>
        <begin position="342"/>
        <end position="360"/>
    </location>
</feature>
<dbReference type="InterPro" id="IPR008756">
    <property type="entry name" value="Peptidase_M56"/>
</dbReference>
<accession>A0A6N3DCH2</accession>
<feature type="domain" description="Peptidase M56" evidence="2">
    <location>
        <begin position="9"/>
        <end position="332"/>
    </location>
</feature>
<feature type="domain" description="Phosphodiester glycosidase" evidence="3">
    <location>
        <begin position="432"/>
        <end position="612"/>
    </location>
</feature>
<dbReference type="Pfam" id="PF05569">
    <property type="entry name" value="Peptidase_M56"/>
    <property type="match status" value="1"/>
</dbReference>
<keyword evidence="1" id="KW-1133">Transmembrane helix</keyword>
<dbReference type="PANTHER" id="PTHR40446">
    <property type="entry name" value="N-ACETYLGLUCOSAMINE-1-PHOSPHODIESTER ALPHA-N-ACETYLGLUCOSAMINIDASE"/>
    <property type="match status" value="1"/>
</dbReference>
<dbReference type="PANTHER" id="PTHR40446:SF2">
    <property type="entry name" value="N-ACETYLGLUCOSAMINE-1-PHOSPHODIESTER ALPHA-N-ACETYLGLUCOSAMINIDASE"/>
    <property type="match status" value="1"/>
</dbReference>
<keyword evidence="1" id="KW-0472">Membrane</keyword>
<sequence length="613" mass="69503">MAEVIFFELIRITFIGSVGILLLLMLKKFILKKYTKQFNYYIWLVIIIRMLIPFNIPITLTMYKEPGIIINNVIEDRSGINETQDYEYPLGSLQSDFQDNNIENGSKISYFDKKIKNIVALLMSKHKLTTMLVYLWLCVALIISIYRIILYIKMKNLILDLSYSMDENNCYIKYRCNKMLSKIKCDLMKELKLKQNITLKISDAANIPFGMGILKKYIIIPANSNLKEDELRWILKHELIHYKKRDLLYKYIVIVVKTIYWFNPLVYIMSRTIENECELSCDEDVLKNHDFNERKEYALTLVKSLKDNNQRVLGINLSTGFGDKKLLKERFEEMFSKKAKSGILIAGLCIVICIASFFIISNRNLEETSADDGRSNSNVSVDSSNDEIELYQLTTDKYKGYYMEIKDPKRIKIGYSNTGEKAKTVKEFAEENNAVAAINGGAYSSESYSEDGATAPVPVPSGFVISNGECIQDYSEDEYEYGVCAITEEGKLITGKYSLKQLKQLKVKEAVSFGPSLIIDGKMSEMTGDGGWGIAPRTAIGQKEDGTIILLVIDGRGIGSLGATLKETQEIMYKLGAVNAINLDGGKSSTMYYNGNTINETEGRKIPTAILVE</sequence>
<evidence type="ECO:0000313" key="4">
    <source>
        <dbReference type="EMBL" id="VYU23387.1"/>
    </source>
</evidence>
<dbReference type="AlphaFoldDB" id="A0A6N3DCH2"/>
<reference evidence="4" key="1">
    <citation type="submission" date="2019-11" db="EMBL/GenBank/DDBJ databases">
        <authorList>
            <person name="Feng L."/>
        </authorList>
    </citation>
    <scope>NUCLEOTIDE SEQUENCE</scope>
    <source>
        <strain evidence="4">CButyricumLFYP62</strain>
    </source>
</reference>
<dbReference type="RefSeq" id="WP_156736703.1">
    <property type="nucleotide sequence ID" value="NZ_CACRTU010000016.1"/>
</dbReference>